<feature type="signal peptide" evidence="1">
    <location>
        <begin position="1"/>
        <end position="22"/>
    </location>
</feature>
<evidence type="ECO:0000313" key="2">
    <source>
        <dbReference type="EMBL" id="MET3075986.1"/>
    </source>
</evidence>
<evidence type="ECO:0008006" key="4">
    <source>
        <dbReference type="Google" id="ProtNLM"/>
    </source>
</evidence>
<comment type="caution">
    <text evidence="2">The sequence shown here is derived from an EMBL/GenBank/DDBJ whole genome shotgun (WGS) entry which is preliminary data.</text>
</comment>
<accession>A0ABV2DZA4</accession>
<dbReference type="EMBL" id="JBEWWF010000002">
    <property type="protein sequence ID" value="MET3075986.1"/>
    <property type="molecule type" value="Genomic_DNA"/>
</dbReference>
<keyword evidence="1" id="KW-0732">Signal</keyword>
<name>A0ABV2DZA4_9GAMM</name>
<evidence type="ECO:0000313" key="3">
    <source>
        <dbReference type="Proteomes" id="UP001548992"/>
    </source>
</evidence>
<dbReference type="Proteomes" id="UP001548992">
    <property type="component" value="Unassembled WGS sequence"/>
</dbReference>
<dbReference type="RefSeq" id="WP_222183344.1">
    <property type="nucleotide sequence ID" value="NZ_JBEWWF010000002.1"/>
</dbReference>
<reference evidence="2 3" key="1">
    <citation type="submission" date="2024-07" db="EMBL/GenBank/DDBJ databases">
        <title>Isolation, whole-genome sequencing, and annotation of five antibiotic-resistant bacteria from environmental samples.</title>
        <authorList>
            <person name="Bedore T."/>
            <person name="Hudson A.O."/>
            <person name="Kumar G."/>
        </authorList>
    </citation>
    <scope>NUCLEOTIDE SEQUENCE [LARGE SCALE GENOMIC DNA]</scope>
    <source>
        <strain evidence="2 3">RIT844</strain>
    </source>
</reference>
<organism evidence="2 3">
    <name type="scientific">Pantoea leporis</name>
    <dbReference type="NCBI Taxonomy" id="2933780"/>
    <lineage>
        <taxon>Bacteria</taxon>
        <taxon>Pseudomonadati</taxon>
        <taxon>Pseudomonadota</taxon>
        <taxon>Gammaproteobacteria</taxon>
        <taxon>Enterobacterales</taxon>
        <taxon>Erwiniaceae</taxon>
        <taxon>Pantoea</taxon>
    </lineage>
</organism>
<proteinExistence type="predicted"/>
<sequence>MTPRNAILFAFLTSLYSANVPASGSTLHFQGYLKEETCEITLQQKNVKTHCPRTTQPRISAIHSDVRFKALPSHQGSMKLVWIDNTKQKGIITTTYR</sequence>
<gene>
    <name evidence="2" type="ORF">ABXV16_09535</name>
</gene>
<keyword evidence="3" id="KW-1185">Reference proteome</keyword>
<protein>
    <recommendedName>
        <fullName evidence="4">Type 1 fimbrial protein</fullName>
    </recommendedName>
</protein>
<evidence type="ECO:0000256" key="1">
    <source>
        <dbReference type="SAM" id="SignalP"/>
    </source>
</evidence>
<feature type="chain" id="PRO_5046750052" description="Type 1 fimbrial protein" evidence="1">
    <location>
        <begin position="23"/>
        <end position="97"/>
    </location>
</feature>